<evidence type="ECO:0000256" key="7">
    <source>
        <dbReference type="HAMAP-Rule" id="MF_02065"/>
    </source>
</evidence>
<keyword evidence="6 7" id="KW-0961">Cell wall biogenesis/degradation</keyword>
<keyword evidence="1 7" id="KW-1003">Cell membrane</keyword>
<proteinExistence type="inferred from homology"/>
<sequence length="327" mass="36128">MKKLVIFSIVGLLLLMLPFVWVFWQASADVALLTPVEISVPKGASTIKIGRLLHAEGVITSPLAFRLAVRLKGVGAGLHSGLYRFEEPANIHTIISRLESGDVMSFSVTLPEGLRTDEMLAILAHKTDVKLPQWQAALKALLPGEVEGRLLPETYQYSKPIEPKRLLQSMIDAQKKELAALSADVSQQDRLRIMASIIEKETMLDHERPLVSAAIHNRLKKGMPLQMDPTVIYGIWRSKGSFSGNIHRKDLTTDTLWNTYTRRGLPPTPIGNPGAASLRAAATPADVDYLYFVADGTGGHKFAATLAEHQANVKQWIKIEKKMNRGK</sequence>
<dbReference type="GO" id="GO:0071555">
    <property type="term" value="P:cell wall organization"/>
    <property type="evidence" value="ECO:0007669"/>
    <property type="project" value="UniProtKB-KW"/>
</dbReference>
<dbReference type="FunFam" id="3.30.160.60:FF:000242">
    <property type="entry name" value="Endolytic murein transglycosylase"/>
    <property type="match status" value="1"/>
</dbReference>
<dbReference type="InterPro" id="IPR003770">
    <property type="entry name" value="MLTG-like"/>
</dbReference>
<dbReference type="EC" id="4.2.2.29" evidence="7"/>
<comment type="caution">
    <text evidence="8">The sequence shown here is derived from an EMBL/GenBank/DDBJ whole genome shotgun (WGS) entry which is preliminary data.</text>
</comment>
<evidence type="ECO:0000256" key="5">
    <source>
        <dbReference type="ARBA" id="ARBA00023239"/>
    </source>
</evidence>
<evidence type="ECO:0000256" key="6">
    <source>
        <dbReference type="ARBA" id="ARBA00023316"/>
    </source>
</evidence>
<evidence type="ECO:0000313" key="9">
    <source>
        <dbReference type="Proteomes" id="UP000231632"/>
    </source>
</evidence>
<dbReference type="Gene3D" id="3.30.160.60">
    <property type="entry name" value="Classic Zinc Finger"/>
    <property type="match status" value="1"/>
</dbReference>
<keyword evidence="5 7" id="KW-0456">Lyase</keyword>
<reference evidence="8 9" key="1">
    <citation type="journal article" date="2017" name="Arch. Microbiol.">
        <title>Mariprofundus micogutta sp. nov., a novel iron-oxidizing zetaproteobacterium isolated from a deep-sea hydrothermal field at the Bayonnaise knoll of the Izu-Ogasawara arc, and a description of Mariprofundales ord. nov. and Zetaproteobacteria classis nov.</title>
        <authorList>
            <person name="Makita H."/>
            <person name="Tanaka E."/>
            <person name="Mitsunobu S."/>
            <person name="Miyazaki M."/>
            <person name="Nunoura T."/>
            <person name="Uematsu K."/>
            <person name="Takaki Y."/>
            <person name="Nishi S."/>
            <person name="Shimamura S."/>
            <person name="Takai K."/>
        </authorList>
    </citation>
    <scope>NUCLEOTIDE SEQUENCE [LARGE SCALE GENOMIC DNA]</scope>
    <source>
        <strain evidence="8 9">ET2</strain>
    </source>
</reference>
<evidence type="ECO:0000256" key="2">
    <source>
        <dbReference type="ARBA" id="ARBA00022692"/>
    </source>
</evidence>
<dbReference type="RefSeq" id="WP_072659707.1">
    <property type="nucleotide sequence ID" value="NZ_BDFD01000010.1"/>
</dbReference>
<dbReference type="OrthoDB" id="5288753at2"/>
<protein>
    <recommendedName>
        <fullName evidence="7">Endolytic murein transglycosylase</fullName>
        <ecNumber evidence="7">4.2.2.29</ecNumber>
    </recommendedName>
    <alternativeName>
        <fullName evidence="7">Peptidoglycan lytic transglycosylase</fullName>
    </alternativeName>
    <alternativeName>
        <fullName evidence="7">Peptidoglycan polymerization terminase</fullName>
    </alternativeName>
</protein>
<keyword evidence="3 7" id="KW-1133">Transmembrane helix</keyword>
<dbReference type="GO" id="GO:0008932">
    <property type="term" value="F:lytic endotransglycosylase activity"/>
    <property type="evidence" value="ECO:0007669"/>
    <property type="project" value="UniProtKB-UniRule"/>
</dbReference>
<dbReference type="Gene3D" id="3.30.1490.480">
    <property type="entry name" value="Endolytic murein transglycosylase"/>
    <property type="match status" value="1"/>
</dbReference>
<evidence type="ECO:0000256" key="3">
    <source>
        <dbReference type="ARBA" id="ARBA00022989"/>
    </source>
</evidence>
<dbReference type="CDD" id="cd08010">
    <property type="entry name" value="MltG_like"/>
    <property type="match status" value="1"/>
</dbReference>
<evidence type="ECO:0000256" key="4">
    <source>
        <dbReference type="ARBA" id="ARBA00023136"/>
    </source>
</evidence>
<gene>
    <name evidence="7" type="primary">mltG</name>
    <name evidence="8" type="ORF">MMIC_P1352</name>
</gene>
<keyword evidence="9" id="KW-1185">Reference proteome</keyword>
<dbReference type="PANTHER" id="PTHR30518">
    <property type="entry name" value="ENDOLYTIC MUREIN TRANSGLYCOSYLASE"/>
    <property type="match status" value="1"/>
</dbReference>
<dbReference type="GO" id="GO:0009252">
    <property type="term" value="P:peptidoglycan biosynthetic process"/>
    <property type="evidence" value="ECO:0007669"/>
    <property type="project" value="UniProtKB-UniRule"/>
</dbReference>
<name>A0A1L8CNA6_9PROT</name>
<accession>A0A1L8CNA6</accession>
<dbReference type="AlphaFoldDB" id="A0A1L8CNA6"/>
<comment type="catalytic activity">
    <reaction evidence="7">
        <text>a peptidoglycan chain = a peptidoglycan chain with N-acetyl-1,6-anhydromuramyl-[peptide] at the reducing end + a peptidoglycan chain with N-acetylglucosamine at the non-reducing end.</text>
        <dbReference type="EC" id="4.2.2.29"/>
    </reaction>
</comment>
<evidence type="ECO:0000313" key="8">
    <source>
        <dbReference type="EMBL" id="GAV20387.1"/>
    </source>
</evidence>
<dbReference type="HAMAP" id="MF_02065">
    <property type="entry name" value="MltG"/>
    <property type="match status" value="1"/>
</dbReference>
<comment type="similarity">
    <text evidence="7">Belongs to the transglycosylase MltG family.</text>
</comment>
<keyword evidence="7" id="KW-0997">Cell inner membrane</keyword>
<dbReference type="Pfam" id="PF02618">
    <property type="entry name" value="YceG"/>
    <property type="match status" value="1"/>
</dbReference>
<dbReference type="NCBIfam" id="TIGR00247">
    <property type="entry name" value="endolytic transglycosylase MltG"/>
    <property type="match status" value="1"/>
</dbReference>
<feature type="site" description="Important for catalytic activity" evidence="7">
    <location>
        <position position="201"/>
    </location>
</feature>
<organism evidence="8 9">
    <name type="scientific">Mariprofundus micogutta</name>
    <dbReference type="NCBI Taxonomy" id="1921010"/>
    <lineage>
        <taxon>Bacteria</taxon>
        <taxon>Pseudomonadati</taxon>
        <taxon>Pseudomonadota</taxon>
        <taxon>Candidatius Mariprofundia</taxon>
        <taxon>Mariprofundales</taxon>
        <taxon>Mariprofundaceae</taxon>
        <taxon>Mariprofundus</taxon>
    </lineage>
</organism>
<dbReference type="STRING" id="1921010.MMIC_P1352"/>
<evidence type="ECO:0000256" key="1">
    <source>
        <dbReference type="ARBA" id="ARBA00022475"/>
    </source>
</evidence>
<dbReference type="GO" id="GO:0005886">
    <property type="term" value="C:plasma membrane"/>
    <property type="evidence" value="ECO:0007669"/>
    <property type="project" value="UniProtKB-UniRule"/>
</dbReference>
<dbReference type="PANTHER" id="PTHR30518:SF2">
    <property type="entry name" value="ENDOLYTIC MUREIN TRANSGLYCOSYLASE"/>
    <property type="match status" value="1"/>
</dbReference>
<keyword evidence="4 7" id="KW-0472">Membrane</keyword>
<dbReference type="Proteomes" id="UP000231632">
    <property type="component" value="Unassembled WGS sequence"/>
</dbReference>
<comment type="function">
    <text evidence="7">Functions as a peptidoglycan terminase that cleaves nascent peptidoglycan strands endolytically to terminate their elongation.</text>
</comment>
<keyword evidence="2 7" id="KW-0812">Transmembrane</keyword>
<dbReference type="EMBL" id="BDFD01000010">
    <property type="protein sequence ID" value="GAV20387.1"/>
    <property type="molecule type" value="Genomic_DNA"/>
</dbReference>